<gene>
    <name evidence="9 12" type="primary">metG</name>
    <name evidence="12" type="ORF">K2U94_12595</name>
</gene>
<dbReference type="InterPro" id="IPR015413">
    <property type="entry name" value="Methionyl/Leucyl_tRNA_Synth"/>
</dbReference>
<protein>
    <recommendedName>
        <fullName evidence="9">Methionine--tRNA ligase</fullName>
        <ecNumber evidence="9">6.1.1.10</ecNumber>
    </recommendedName>
    <alternativeName>
        <fullName evidence="9">Methionyl-tRNA synthetase</fullName>
        <shortName evidence="9">MetRS</shortName>
    </alternativeName>
</protein>
<dbReference type="Gene3D" id="3.40.50.620">
    <property type="entry name" value="HUPs"/>
    <property type="match status" value="1"/>
</dbReference>
<evidence type="ECO:0000256" key="1">
    <source>
        <dbReference type="ARBA" id="ARBA00003314"/>
    </source>
</evidence>
<feature type="domain" description="Methionyl-tRNA synthetase anticodon-binding" evidence="11">
    <location>
        <begin position="375"/>
        <end position="508"/>
    </location>
</feature>
<dbReference type="SUPFAM" id="SSF52374">
    <property type="entry name" value="Nucleotidylyl transferase"/>
    <property type="match status" value="1"/>
</dbReference>
<dbReference type="InterPro" id="IPR041872">
    <property type="entry name" value="Anticodon_Met"/>
</dbReference>
<feature type="domain" description="Methionyl/Leucyl tRNA synthetase" evidence="10">
    <location>
        <begin position="7"/>
        <end position="363"/>
    </location>
</feature>
<comment type="function">
    <text evidence="1 9">Is required not only for elongation of protein synthesis but also for the initiation of all mRNA translation through initiator tRNA(fMet) aminoacylation.</text>
</comment>
<keyword evidence="7 9" id="KW-0648">Protein biosynthesis</keyword>
<evidence type="ECO:0000259" key="10">
    <source>
        <dbReference type="Pfam" id="PF09334"/>
    </source>
</evidence>
<evidence type="ECO:0000256" key="6">
    <source>
        <dbReference type="ARBA" id="ARBA00022840"/>
    </source>
</evidence>
<dbReference type="CDD" id="cd07957">
    <property type="entry name" value="Anticodon_Ia_Met"/>
    <property type="match status" value="1"/>
</dbReference>
<feature type="short sequence motif" description="'KMSKS' region" evidence="9">
    <location>
        <begin position="300"/>
        <end position="304"/>
    </location>
</feature>
<comment type="subunit">
    <text evidence="9">Monomer.</text>
</comment>
<evidence type="ECO:0000256" key="2">
    <source>
        <dbReference type="ARBA" id="ARBA00004496"/>
    </source>
</evidence>
<keyword evidence="5 9" id="KW-0547">Nucleotide-binding</keyword>
<dbReference type="PANTHER" id="PTHR43326:SF1">
    <property type="entry name" value="METHIONINE--TRNA LIGASE, MITOCHONDRIAL"/>
    <property type="match status" value="1"/>
</dbReference>
<evidence type="ECO:0000256" key="9">
    <source>
        <dbReference type="HAMAP-Rule" id="MF_01228"/>
    </source>
</evidence>
<comment type="catalytic activity">
    <reaction evidence="9">
        <text>tRNA(Met) + L-methionine + ATP = L-methionyl-tRNA(Met) + AMP + diphosphate</text>
        <dbReference type="Rhea" id="RHEA:13481"/>
        <dbReference type="Rhea" id="RHEA-COMP:9667"/>
        <dbReference type="Rhea" id="RHEA-COMP:9698"/>
        <dbReference type="ChEBI" id="CHEBI:30616"/>
        <dbReference type="ChEBI" id="CHEBI:33019"/>
        <dbReference type="ChEBI" id="CHEBI:57844"/>
        <dbReference type="ChEBI" id="CHEBI:78442"/>
        <dbReference type="ChEBI" id="CHEBI:78530"/>
        <dbReference type="ChEBI" id="CHEBI:456215"/>
        <dbReference type="EC" id="6.1.1.10"/>
    </reaction>
</comment>
<evidence type="ECO:0000256" key="3">
    <source>
        <dbReference type="ARBA" id="ARBA00022490"/>
    </source>
</evidence>
<dbReference type="PROSITE" id="PS00178">
    <property type="entry name" value="AA_TRNA_LIGASE_I"/>
    <property type="match status" value="1"/>
</dbReference>
<dbReference type="NCBIfam" id="NF008900">
    <property type="entry name" value="PRK12267.1"/>
    <property type="match status" value="1"/>
</dbReference>
<proteinExistence type="inferred from homology"/>
<dbReference type="InterPro" id="IPR009080">
    <property type="entry name" value="tRNAsynth_Ia_anticodon-bd"/>
</dbReference>
<evidence type="ECO:0000256" key="7">
    <source>
        <dbReference type="ARBA" id="ARBA00022917"/>
    </source>
</evidence>
<dbReference type="RefSeq" id="WP_243067538.1">
    <property type="nucleotide sequence ID" value="NZ_JAIVFK010000009.1"/>
</dbReference>
<keyword evidence="6 9" id="KW-0067">ATP-binding</keyword>
<keyword evidence="4 9" id="KW-0436">Ligase</keyword>
<dbReference type="SUPFAM" id="SSF47323">
    <property type="entry name" value="Anticodon-binding domain of a subclass of class I aminoacyl-tRNA synthetases"/>
    <property type="match status" value="1"/>
</dbReference>
<dbReference type="Pfam" id="PF19303">
    <property type="entry name" value="Anticodon_3"/>
    <property type="match status" value="1"/>
</dbReference>
<evidence type="ECO:0000259" key="11">
    <source>
        <dbReference type="Pfam" id="PF19303"/>
    </source>
</evidence>
<dbReference type="Proteomes" id="UP001139104">
    <property type="component" value="Unassembled WGS sequence"/>
</dbReference>
<accession>A0ABS9Z8A0</accession>
<dbReference type="InterPro" id="IPR014729">
    <property type="entry name" value="Rossmann-like_a/b/a_fold"/>
</dbReference>
<dbReference type="CDD" id="cd00814">
    <property type="entry name" value="MetRS_core"/>
    <property type="match status" value="1"/>
</dbReference>
<keyword evidence="8 9" id="KW-0030">Aminoacyl-tRNA synthetase</keyword>
<keyword evidence="3 9" id="KW-0963">Cytoplasm</keyword>
<evidence type="ECO:0000256" key="4">
    <source>
        <dbReference type="ARBA" id="ARBA00022598"/>
    </source>
</evidence>
<sequence>MSERAEYYVTTAIPYANGAPHIGHAYERIATDAFARFHRLDGREALFVTGMDEHGLKMQQTATREGLTPLALADRTAGQFQAMGEKLNAVADDVVRTTQQRHKACVQEIWRRMAAKGDIYLSKYSGWYSVRDEAYYDENELTENAEGRKFAPTGTPVEWVEEESYFFRLSAYAEKLLAHYEAHPDFITPEKYRNEIVAFVKRGLNDLSISRTTFDWGIPVPGDERHVMYVWVDALTNYLTATGWFDGGPRAKFWPCDAHVIGKDITRFHAIFWPAFLMSADVPLPKQIVVHGFLFNRGEKMSKSVGNVIDPMALADHYGVDALRYFFLREVPFGQDGNYSHEAIVQRINADLANDLGNLAQRSLSMIAKNCGAKVPEQGEVQSADAEMLAKTYGAVEAVRGAMAAYAPHQALAEIWAVVGDANRYFAGQEPWKLGKSDPGRRDAVLFTTIETLRVVGVLCQPFIPAAAGKLLDLLAVRADERDFRYATPEHRLFAGADLPAPAPIFPRYVEPEAAN</sequence>
<dbReference type="InterPro" id="IPR033911">
    <property type="entry name" value="MetRS_core"/>
</dbReference>
<dbReference type="Pfam" id="PF09334">
    <property type="entry name" value="tRNA-synt_1g"/>
    <property type="match status" value="1"/>
</dbReference>
<dbReference type="Gene3D" id="2.170.220.10">
    <property type="match status" value="1"/>
</dbReference>
<dbReference type="PRINTS" id="PR01041">
    <property type="entry name" value="TRNASYNTHMET"/>
</dbReference>
<evidence type="ECO:0000256" key="8">
    <source>
        <dbReference type="ARBA" id="ARBA00023146"/>
    </source>
</evidence>
<dbReference type="NCBIfam" id="TIGR00398">
    <property type="entry name" value="metG"/>
    <property type="match status" value="1"/>
</dbReference>
<keyword evidence="13" id="KW-1185">Reference proteome</keyword>
<evidence type="ECO:0000256" key="5">
    <source>
        <dbReference type="ARBA" id="ARBA00022741"/>
    </source>
</evidence>
<dbReference type="EMBL" id="JAIVFP010000001">
    <property type="protein sequence ID" value="MCI4683595.1"/>
    <property type="molecule type" value="Genomic_DNA"/>
</dbReference>
<comment type="subcellular location">
    <subcellularLocation>
        <location evidence="2 9">Cytoplasm</location>
    </subcellularLocation>
</comment>
<dbReference type="InterPro" id="IPR001412">
    <property type="entry name" value="aa-tRNA-synth_I_CS"/>
</dbReference>
<dbReference type="GO" id="GO:0004825">
    <property type="term" value="F:methionine-tRNA ligase activity"/>
    <property type="evidence" value="ECO:0007669"/>
    <property type="project" value="UniProtKB-EC"/>
</dbReference>
<evidence type="ECO:0000313" key="12">
    <source>
        <dbReference type="EMBL" id="MCI4683595.1"/>
    </source>
</evidence>
<reference evidence="12" key="1">
    <citation type="journal article" date="2022" name="ISME J.">
        <title>Identification of active gaseous-alkane degraders at natural gas seeps.</title>
        <authorList>
            <person name="Farhan Ul Haque M."/>
            <person name="Hernandez M."/>
            <person name="Crombie A.T."/>
            <person name="Murrell J.C."/>
        </authorList>
    </citation>
    <scope>NUCLEOTIDE SEQUENCE</scope>
    <source>
        <strain evidence="12">PC2</strain>
    </source>
</reference>
<dbReference type="InterPro" id="IPR014758">
    <property type="entry name" value="Met-tRNA_synth"/>
</dbReference>
<comment type="similarity">
    <text evidence="9">Belongs to the class-I aminoacyl-tRNA synthetase family. MetG type 2B subfamily.</text>
</comment>
<dbReference type="PANTHER" id="PTHR43326">
    <property type="entry name" value="METHIONYL-TRNA SYNTHETASE"/>
    <property type="match status" value="1"/>
</dbReference>
<dbReference type="EC" id="6.1.1.10" evidence="9"/>
<dbReference type="HAMAP" id="MF_01228">
    <property type="entry name" value="Met_tRNA_synth_type2"/>
    <property type="match status" value="1"/>
</dbReference>
<evidence type="ECO:0000313" key="13">
    <source>
        <dbReference type="Proteomes" id="UP001139104"/>
    </source>
</evidence>
<comment type="caution">
    <text evidence="9">Lacks conserved residue(s) required for the propagation of feature annotation.</text>
</comment>
<dbReference type="Gene3D" id="1.10.730.10">
    <property type="entry name" value="Isoleucyl-tRNA Synthetase, Domain 1"/>
    <property type="match status" value="1"/>
</dbReference>
<name>A0ABS9Z8A0_9HYPH</name>
<dbReference type="InterPro" id="IPR023457">
    <property type="entry name" value="Met-tRNA_synth_2"/>
</dbReference>
<comment type="caution">
    <text evidence="12">The sequence shown here is derived from an EMBL/GenBank/DDBJ whole genome shotgun (WGS) entry which is preliminary data.</text>
</comment>
<organism evidence="12 13">
    <name type="scientific">Candidatus Rhodoblastus alkanivorans</name>
    <dbReference type="NCBI Taxonomy" id="2954117"/>
    <lineage>
        <taxon>Bacteria</taxon>
        <taxon>Pseudomonadati</taxon>
        <taxon>Pseudomonadota</taxon>
        <taxon>Alphaproteobacteria</taxon>
        <taxon>Hyphomicrobiales</taxon>
        <taxon>Rhodoblastaceae</taxon>
        <taxon>Rhodoblastus</taxon>
    </lineage>
</organism>